<dbReference type="GO" id="GO:0016477">
    <property type="term" value="P:cell migration"/>
    <property type="evidence" value="ECO:0007669"/>
    <property type="project" value="TreeGrafter"/>
</dbReference>
<dbReference type="EMBL" id="AFYH01174009">
    <property type="status" value="NOT_ANNOTATED_CDS"/>
    <property type="molecule type" value="Genomic_DNA"/>
</dbReference>
<dbReference type="HOGENOM" id="CLU_004450_0_0_1"/>
<dbReference type="EMBL" id="AFYH01174002">
    <property type="status" value="NOT_ANNOTATED_CDS"/>
    <property type="molecule type" value="Genomic_DNA"/>
</dbReference>
<proteinExistence type="predicted"/>
<evidence type="ECO:0000313" key="3">
    <source>
        <dbReference type="Proteomes" id="UP000008672"/>
    </source>
</evidence>
<dbReference type="EMBL" id="AFYH01174006">
    <property type="status" value="NOT_ANNOTATED_CDS"/>
    <property type="molecule type" value="Genomic_DNA"/>
</dbReference>
<feature type="region of interest" description="Disordered" evidence="1">
    <location>
        <begin position="646"/>
        <end position="665"/>
    </location>
</feature>
<dbReference type="EMBL" id="AFYH01174003">
    <property type="status" value="NOT_ANNOTATED_CDS"/>
    <property type="molecule type" value="Genomic_DNA"/>
</dbReference>
<protein>
    <submittedName>
        <fullName evidence="2">NCK associated protein 1 like</fullName>
    </submittedName>
</protein>
<dbReference type="AlphaFoldDB" id="H3AGV0"/>
<dbReference type="PANTHER" id="PTHR12093">
    <property type="entry name" value="NCK-ASSOCIATED PROTEIN 1"/>
    <property type="match status" value="1"/>
</dbReference>
<dbReference type="InterPro" id="IPR019137">
    <property type="entry name" value="Nck-associated_protein-1"/>
</dbReference>
<dbReference type="Proteomes" id="UP000008672">
    <property type="component" value="Unassembled WGS sequence"/>
</dbReference>
<dbReference type="EMBL" id="AFYH01174001">
    <property type="status" value="NOT_ANNOTATED_CDS"/>
    <property type="molecule type" value="Genomic_DNA"/>
</dbReference>
<dbReference type="PANTHER" id="PTHR12093:SF9">
    <property type="entry name" value="NCK-ASSOCIATED PROTEIN 1-LIKE"/>
    <property type="match status" value="1"/>
</dbReference>
<dbReference type="EMBL" id="AFYH01174010">
    <property type="status" value="NOT_ANNOTATED_CDS"/>
    <property type="molecule type" value="Genomic_DNA"/>
</dbReference>
<dbReference type="FunCoup" id="H3AGV0">
    <property type="interactions" value="460"/>
</dbReference>
<reference evidence="2" key="3">
    <citation type="submission" date="2025-09" db="UniProtKB">
        <authorList>
            <consortium name="Ensembl"/>
        </authorList>
    </citation>
    <scope>IDENTIFICATION</scope>
</reference>
<dbReference type="EMBL" id="AFYH01174004">
    <property type="status" value="NOT_ANNOTATED_CDS"/>
    <property type="molecule type" value="Genomic_DNA"/>
</dbReference>
<dbReference type="Pfam" id="PF09735">
    <property type="entry name" value="Nckap1"/>
    <property type="match status" value="1"/>
</dbReference>
<dbReference type="GO" id="GO:0030031">
    <property type="term" value="P:cell projection assembly"/>
    <property type="evidence" value="ECO:0007669"/>
    <property type="project" value="TreeGrafter"/>
</dbReference>
<dbReference type="Bgee" id="ENSLACG00000007835">
    <property type="expression patterns" value="Expressed in muscle tissue and 3 other cell types or tissues"/>
</dbReference>
<name>H3AGV0_LATCH</name>
<dbReference type="GO" id="GO:0030866">
    <property type="term" value="P:cortical actin cytoskeleton organization"/>
    <property type="evidence" value="ECO:0007669"/>
    <property type="project" value="TreeGrafter"/>
</dbReference>
<dbReference type="GO" id="GO:0048812">
    <property type="term" value="P:neuron projection morphogenesis"/>
    <property type="evidence" value="ECO:0007669"/>
    <property type="project" value="TreeGrafter"/>
</dbReference>
<reference evidence="2" key="2">
    <citation type="submission" date="2025-08" db="UniProtKB">
        <authorList>
            <consortium name="Ensembl"/>
        </authorList>
    </citation>
    <scope>IDENTIFICATION</scope>
</reference>
<accession>H3AGV0</accession>
<dbReference type="GO" id="GO:0031209">
    <property type="term" value="C:SCAR complex"/>
    <property type="evidence" value="ECO:0007669"/>
    <property type="project" value="TreeGrafter"/>
</dbReference>
<dbReference type="EMBL" id="AFYH01174008">
    <property type="status" value="NOT_ANNOTATED_CDS"/>
    <property type="molecule type" value="Genomic_DNA"/>
</dbReference>
<dbReference type="STRING" id="7897.ENSLACP00000008871"/>
<keyword evidence="3" id="KW-1185">Reference proteome</keyword>
<dbReference type="OMA" id="LIWHVAS"/>
<gene>
    <name evidence="2" type="primary">NCKAP1L</name>
</gene>
<dbReference type="GeneTree" id="ENSGT00390000016619"/>
<evidence type="ECO:0000313" key="2">
    <source>
        <dbReference type="Ensembl" id="ENSLACP00000008871.1"/>
    </source>
</evidence>
<dbReference type="EMBL" id="AFYH01174007">
    <property type="status" value="NOT_ANNOTATED_CDS"/>
    <property type="molecule type" value="Genomic_DNA"/>
</dbReference>
<evidence type="ECO:0000256" key="1">
    <source>
        <dbReference type="SAM" id="MobiDB-lite"/>
    </source>
</evidence>
<reference evidence="3" key="1">
    <citation type="submission" date="2011-08" db="EMBL/GenBank/DDBJ databases">
        <title>The draft genome of Latimeria chalumnae.</title>
        <authorList>
            <person name="Di Palma F."/>
            <person name="Alfoldi J."/>
            <person name="Johnson J."/>
            <person name="Berlin A."/>
            <person name="Gnerre S."/>
            <person name="Jaffe D."/>
            <person name="MacCallum I."/>
            <person name="Young S."/>
            <person name="Walker B.J."/>
            <person name="Lander E."/>
            <person name="Lindblad-Toh K."/>
        </authorList>
    </citation>
    <scope>NUCLEOTIDE SEQUENCE [LARGE SCALE GENOMIC DNA]</scope>
    <source>
        <strain evidence="3">Wild caught</strain>
    </source>
</reference>
<dbReference type="eggNOG" id="KOG1917">
    <property type="taxonomic scope" value="Eukaryota"/>
</dbReference>
<dbReference type="EMBL" id="AFYH01174005">
    <property type="status" value="NOT_ANNOTATED_CDS"/>
    <property type="molecule type" value="Genomic_DNA"/>
</dbReference>
<sequence>MSRVIAYQHKLAEKLTVLNERGNGVLIRIYHIKKTCSDAKTKPHFLTEKTMESAIKYINRKFPNIDARSGTQHLGPIQRDKSEVIKSLVNFYFTFVDVMEFRDHVYELLNTIDACQCYFDINVNFDFTKSYLDLIVTYTSVILMLSRIEDRKALIGMYNCAQEMSTGSGDSSFPRLGQMIVEYDHPLKKMTEEFVPHTKAVTDALLSVYMLFARRNLPVDQWRSCQLLSLISSPAAMLSAASSETMPCEYLSIDVMERWIIIGFLLCHSTLNLNPQCLELWKSALRGSLCISLIRDEVLHFHKVTEDFFDNMKGYGKRIADIKECREHALLNNAILHRERRNFLRVAVKELAQVLSDKPGLLGPKALFVFMALSFSRDEVYWLVRHAENMTKVKNPEDYMDTHLAELLFSLEELRTLMRKYTQVIQRYFLQYLAKFDALALGDYIQNLSVCPEEESIIMSSFVNTLSTLTIKQVQDGEKFDFTGLRLDWFRLQAYSSVTKAPLNLRESQDLGRLMNMTVFHTRMLDSMNELISETGDLSIFCFYPRSFDKIFHYNLEKSDMLRYVIAFPLICSHFVNCIHELCPEERKHYRLLERRSLDMCQKFLEDISKQAGSCVMEICAEQRNLSDQLLPKHSARTISKARNKKIKKQTAKKGEPEVEKPGTESMRKDRIIVTNMDKLHLALTELCTGLNSYPQINVFNNIVIPMEFLAEELEYRFKCALVKMVKFNSATQEIMKPSEVLVGMKTYVQSLSSIEHYVNIDMARVINQTLLQQTQPLDQHGDQTMTTLYSNWYLESLLRQASSCQIIHCPAMKCFVSNSLPKDDGLCFNPEEYSDISEMQALSELIGPYGIKFLGDNLMWHVSCQVNELKKLVVENMDILVQIRAHYSNPEQMGALFRKLTSIENVLKRMTIIGVILTFRSMAQEGLRAVLSQHCPFLMAPIECLKDIVTADTDIKVTLGVFELATAAGIPCDIDPALVLALGNLKTDGSPPEEEYKVACLLLVFVAVSLPILAMDSNSFYKKDQEGYMNNIHCLSKAIIQVAAAFFTIHCKNIEQHLQEFLLIASTSLLQLGQEMDKQLAKNRDSVFLLLHTIVQESSFLTVDMLETCFPYVLLRNAYRDVFKASPFPTE</sequence>
<organism evidence="2 3">
    <name type="scientific">Latimeria chalumnae</name>
    <name type="common">Coelacanth</name>
    <dbReference type="NCBI Taxonomy" id="7897"/>
    <lineage>
        <taxon>Eukaryota</taxon>
        <taxon>Metazoa</taxon>
        <taxon>Chordata</taxon>
        <taxon>Craniata</taxon>
        <taxon>Vertebrata</taxon>
        <taxon>Euteleostomi</taxon>
        <taxon>Coelacanthiformes</taxon>
        <taxon>Coelacanthidae</taxon>
        <taxon>Latimeria</taxon>
    </lineage>
</organism>
<dbReference type="InParanoid" id="H3AGV0"/>
<dbReference type="Ensembl" id="ENSLACT00000008940.1">
    <property type="protein sequence ID" value="ENSLACP00000008871.1"/>
    <property type="gene ID" value="ENSLACG00000007835.2"/>
</dbReference>
<feature type="compositionally biased region" description="Basic and acidic residues" evidence="1">
    <location>
        <begin position="653"/>
        <end position="665"/>
    </location>
</feature>